<evidence type="ECO:0000256" key="2">
    <source>
        <dbReference type="RuleBase" id="RU000507"/>
    </source>
</evidence>
<evidence type="ECO:0000313" key="5">
    <source>
        <dbReference type="Proteomes" id="UP000231912"/>
    </source>
</evidence>
<dbReference type="Gene3D" id="3.40.250.10">
    <property type="entry name" value="Rhodanese-like domain"/>
    <property type="match status" value="2"/>
</dbReference>
<keyword evidence="1" id="KW-0677">Repeat</keyword>
<evidence type="ECO:0000313" key="4">
    <source>
        <dbReference type="EMBL" id="PJZ64683.1"/>
    </source>
</evidence>
<sequence>MIVDSDWLLSHLDDPKVRIVDIRGRVESKEPRYHAEPELYASEHIPGAVFVDWTKDIVDLEDPVPVNIAGIRKFSDLMETLGIDNDTFVVAYDDHNTMFAGRLVWALRYYGHSKAAILDGGFQNWKREGKPVSSQIPRFAKTVFHAEPHPELKRSADDVQFRSTDTLLIDARRPEVFAKGHIPGAVNLPHPTLTDSKTGKYLPLKELKESFRSAGLDPDGLPEKIISYCNGGASATVVLTALSLLGREDVPLYDGSWNEWGKDPKRPKEGSDS</sequence>
<reference evidence="4 5" key="1">
    <citation type="submission" date="2017-07" db="EMBL/GenBank/DDBJ databases">
        <title>Leptospira spp. isolated from tropical soils.</title>
        <authorList>
            <person name="Thibeaux R."/>
            <person name="Iraola G."/>
            <person name="Ferres I."/>
            <person name="Bierque E."/>
            <person name="Girault D."/>
            <person name="Soupe-Gilbert M.-E."/>
            <person name="Picardeau M."/>
            <person name="Goarant C."/>
        </authorList>
    </citation>
    <scope>NUCLEOTIDE SEQUENCE [LARGE SCALE GENOMIC DNA]</scope>
    <source>
        <strain evidence="4 5">FH2-C-A2</strain>
    </source>
</reference>
<dbReference type="CDD" id="cd01448">
    <property type="entry name" value="TST_Repeat_1"/>
    <property type="match status" value="1"/>
</dbReference>
<keyword evidence="2" id="KW-0808">Transferase</keyword>
<protein>
    <recommendedName>
        <fullName evidence="2">Sulfurtransferase</fullName>
    </recommendedName>
</protein>
<proteinExistence type="predicted"/>
<dbReference type="PANTHER" id="PTHR43855">
    <property type="entry name" value="THIOSULFATE SULFURTRANSFERASE"/>
    <property type="match status" value="1"/>
</dbReference>
<gene>
    <name evidence="4" type="ORF">CH371_16275</name>
</gene>
<dbReference type="InterPro" id="IPR001763">
    <property type="entry name" value="Rhodanese-like_dom"/>
</dbReference>
<dbReference type="EMBL" id="NPDT01000008">
    <property type="protein sequence ID" value="PJZ64683.1"/>
    <property type="molecule type" value="Genomic_DNA"/>
</dbReference>
<evidence type="ECO:0000259" key="3">
    <source>
        <dbReference type="PROSITE" id="PS50206"/>
    </source>
</evidence>
<dbReference type="InterPro" id="IPR036873">
    <property type="entry name" value="Rhodanese-like_dom_sf"/>
</dbReference>
<dbReference type="Proteomes" id="UP000231912">
    <property type="component" value="Unassembled WGS sequence"/>
</dbReference>
<feature type="domain" description="Rhodanese" evidence="3">
    <location>
        <begin position="162"/>
        <end position="269"/>
    </location>
</feature>
<dbReference type="PANTHER" id="PTHR43855:SF1">
    <property type="entry name" value="THIOSULFATE SULFURTRANSFERASE"/>
    <property type="match status" value="1"/>
</dbReference>
<evidence type="ECO:0000256" key="1">
    <source>
        <dbReference type="ARBA" id="ARBA00022737"/>
    </source>
</evidence>
<dbReference type="AlphaFoldDB" id="A0A2M9Z8C4"/>
<dbReference type="InterPro" id="IPR051126">
    <property type="entry name" value="Thiosulfate_sulfurtransferase"/>
</dbReference>
<dbReference type="SUPFAM" id="SSF52821">
    <property type="entry name" value="Rhodanese/Cell cycle control phosphatase"/>
    <property type="match status" value="2"/>
</dbReference>
<accession>A0A2M9Z8C4</accession>
<dbReference type="GO" id="GO:0004792">
    <property type="term" value="F:thiosulfate-cyanide sulfurtransferase activity"/>
    <property type="evidence" value="ECO:0007669"/>
    <property type="project" value="InterPro"/>
</dbReference>
<dbReference type="SMART" id="SM00450">
    <property type="entry name" value="RHOD"/>
    <property type="match status" value="2"/>
</dbReference>
<name>A0A2M9Z8C4_9LEPT</name>
<dbReference type="InterPro" id="IPR001307">
    <property type="entry name" value="Thiosulphate_STrfase_CS"/>
</dbReference>
<dbReference type="PROSITE" id="PS00380">
    <property type="entry name" value="RHODANESE_1"/>
    <property type="match status" value="2"/>
</dbReference>
<dbReference type="RefSeq" id="WP_100759834.1">
    <property type="nucleotide sequence ID" value="NZ_NPDT01000008.1"/>
</dbReference>
<dbReference type="CDD" id="cd01449">
    <property type="entry name" value="TST_Repeat_2"/>
    <property type="match status" value="1"/>
</dbReference>
<dbReference type="Pfam" id="PF00581">
    <property type="entry name" value="Rhodanese"/>
    <property type="match status" value="2"/>
</dbReference>
<dbReference type="PROSITE" id="PS00683">
    <property type="entry name" value="RHODANESE_2"/>
    <property type="match status" value="1"/>
</dbReference>
<dbReference type="PROSITE" id="PS50206">
    <property type="entry name" value="RHODANESE_3"/>
    <property type="match status" value="2"/>
</dbReference>
<comment type="caution">
    <text evidence="4">The sequence shown here is derived from an EMBL/GenBank/DDBJ whole genome shotgun (WGS) entry which is preliminary data.</text>
</comment>
<feature type="domain" description="Rhodanese" evidence="3">
    <location>
        <begin position="13"/>
        <end position="134"/>
    </location>
</feature>
<organism evidence="4 5">
    <name type="scientific">Leptospira wolffii</name>
    <dbReference type="NCBI Taxonomy" id="409998"/>
    <lineage>
        <taxon>Bacteria</taxon>
        <taxon>Pseudomonadati</taxon>
        <taxon>Spirochaetota</taxon>
        <taxon>Spirochaetia</taxon>
        <taxon>Leptospirales</taxon>
        <taxon>Leptospiraceae</taxon>
        <taxon>Leptospira</taxon>
    </lineage>
</organism>